<evidence type="ECO:0000313" key="1">
    <source>
        <dbReference type="EMBL" id="GGW90550.1"/>
    </source>
</evidence>
<dbReference type="RefSeq" id="WP_189407103.1">
    <property type="nucleotide sequence ID" value="NZ_BMXP01000007.1"/>
</dbReference>
<protein>
    <submittedName>
        <fullName evidence="1">Uncharacterized protein</fullName>
    </submittedName>
</protein>
<organism evidence="1 2">
    <name type="scientific">Alteromonas halophila</name>
    <dbReference type="NCBI Taxonomy" id="516698"/>
    <lineage>
        <taxon>Bacteria</taxon>
        <taxon>Pseudomonadati</taxon>
        <taxon>Pseudomonadota</taxon>
        <taxon>Gammaproteobacteria</taxon>
        <taxon>Alteromonadales</taxon>
        <taxon>Alteromonadaceae</taxon>
        <taxon>Alteromonas/Salinimonas group</taxon>
        <taxon>Alteromonas</taxon>
    </lineage>
</organism>
<dbReference type="EMBL" id="BMXP01000007">
    <property type="protein sequence ID" value="GGW90550.1"/>
    <property type="molecule type" value="Genomic_DNA"/>
</dbReference>
<keyword evidence="2" id="KW-1185">Reference proteome</keyword>
<name>A0A918JMN7_9ALTE</name>
<dbReference type="Proteomes" id="UP000631300">
    <property type="component" value="Unassembled WGS sequence"/>
</dbReference>
<proteinExistence type="predicted"/>
<reference evidence="1" key="1">
    <citation type="journal article" date="2014" name="Int. J. Syst. Evol. Microbiol.">
        <title>Complete genome sequence of Corynebacterium casei LMG S-19264T (=DSM 44701T), isolated from a smear-ripened cheese.</title>
        <authorList>
            <consortium name="US DOE Joint Genome Institute (JGI-PGF)"/>
            <person name="Walter F."/>
            <person name="Albersmeier A."/>
            <person name="Kalinowski J."/>
            <person name="Ruckert C."/>
        </authorList>
    </citation>
    <scope>NUCLEOTIDE SEQUENCE</scope>
    <source>
        <strain evidence="1">KCTC 22164</strain>
    </source>
</reference>
<sequence length="144" mass="16624">MQTPYRQLKAQLPVQYLSIDVLLALRILFDKDGDIVNLDDDIRELAHHPERLNNSYRPEWEAYVTRAIAAELNKHPDQNVTQFVERILRDVEAVKDSSFRYDTLYEAVCRAGAVNDASNTSVFPTPWRQQIMALLLPVSTLPRE</sequence>
<dbReference type="AlphaFoldDB" id="A0A918JMN7"/>
<evidence type="ECO:0000313" key="2">
    <source>
        <dbReference type="Proteomes" id="UP000631300"/>
    </source>
</evidence>
<comment type="caution">
    <text evidence="1">The sequence shown here is derived from an EMBL/GenBank/DDBJ whole genome shotgun (WGS) entry which is preliminary data.</text>
</comment>
<accession>A0A918JMN7</accession>
<reference evidence="1" key="2">
    <citation type="submission" date="2020-09" db="EMBL/GenBank/DDBJ databases">
        <authorList>
            <person name="Sun Q."/>
            <person name="Kim S."/>
        </authorList>
    </citation>
    <scope>NUCLEOTIDE SEQUENCE</scope>
    <source>
        <strain evidence="1">KCTC 22164</strain>
    </source>
</reference>
<gene>
    <name evidence="1" type="ORF">GCM10007391_25980</name>
</gene>